<evidence type="ECO:0000256" key="3">
    <source>
        <dbReference type="ARBA" id="ARBA00022676"/>
    </source>
</evidence>
<dbReference type="Gene3D" id="3.90.550.10">
    <property type="entry name" value="Spore Coat Polysaccharide Biosynthesis Protein SpsA, Chain A"/>
    <property type="match status" value="1"/>
</dbReference>
<dbReference type="KEGG" id="cact:HZ995_01515"/>
<keyword evidence="4" id="KW-0808">Transferase</keyword>
<name>A0A975EQB9_9RHOB</name>
<organism evidence="7 8">
    <name type="scientific">Cognatishimia activa</name>
    <dbReference type="NCBI Taxonomy" id="1715691"/>
    <lineage>
        <taxon>Bacteria</taxon>
        <taxon>Pseudomonadati</taxon>
        <taxon>Pseudomonadota</taxon>
        <taxon>Alphaproteobacteria</taxon>
        <taxon>Rhodobacterales</taxon>
        <taxon>Paracoccaceae</taxon>
        <taxon>Cognatishimia</taxon>
    </lineage>
</organism>
<dbReference type="InterPro" id="IPR026461">
    <property type="entry name" value="Trfase_2_rSAM/seldom_assoc"/>
</dbReference>
<dbReference type="PANTHER" id="PTHR43646">
    <property type="entry name" value="GLYCOSYLTRANSFERASE"/>
    <property type="match status" value="1"/>
</dbReference>
<dbReference type="RefSeq" id="WP_209356933.1">
    <property type="nucleotide sequence ID" value="NZ_CP060010.1"/>
</dbReference>
<evidence type="ECO:0000259" key="6">
    <source>
        <dbReference type="Pfam" id="PF00535"/>
    </source>
</evidence>
<dbReference type="InterPro" id="IPR001173">
    <property type="entry name" value="Glyco_trans_2-like"/>
</dbReference>
<dbReference type="CDD" id="cd02522">
    <property type="entry name" value="GT_2_like_a"/>
    <property type="match status" value="1"/>
</dbReference>
<evidence type="ECO:0000256" key="5">
    <source>
        <dbReference type="ARBA" id="ARBA00023136"/>
    </source>
</evidence>
<dbReference type="Pfam" id="PF00535">
    <property type="entry name" value="Glycos_transf_2"/>
    <property type="match status" value="1"/>
</dbReference>
<dbReference type="GO" id="GO:0005886">
    <property type="term" value="C:plasma membrane"/>
    <property type="evidence" value="ECO:0007669"/>
    <property type="project" value="UniProtKB-SubCell"/>
</dbReference>
<sequence length="225" mass="24184">MRAPLSIIIPTLNAEAGLAATLEALMEGLSAGLIREVIVSDGGSGDRTLDIADEAGCVIVSGKASRGGQLARGAEAARGEWLLFLHADTLLEAGWSAKVSAHLRTGQAGYFRLRFDATGFGPRWVAGWANLRSKVFGLPYGDQGLLVPLSAYRAAGGYPEIPLMEDVAIARALRGQLRGIPCEAVTSWERYERAGWLKRGGRNLMTLLRYFLGASPDHLAESYRK</sequence>
<dbReference type="AlphaFoldDB" id="A0A975EQB9"/>
<keyword evidence="2" id="KW-1003">Cell membrane</keyword>
<feature type="domain" description="Glycosyltransferase 2-like" evidence="6">
    <location>
        <begin position="6"/>
        <end position="109"/>
    </location>
</feature>
<proteinExistence type="predicted"/>
<evidence type="ECO:0000313" key="8">
    <source>
        <dbReference type="Proteomes" id="UP000665026"/>
    </source>
</evidence>
<comment type="subcellular location">
    <subcellularLocation>
        <location evidence="1">Cell membrane</location>
    </subcellularLocation>
</comment>
<evidence type="ECO:0000256" key="2">
    <source>
        <dbReference type="ARBA" id="ARBA00022475"/>
    </source>
</evidence>
<accession>A0A975EQB9</accession>
<dbReference type="EMBL" id="CP060010">
    <property type="protein sequence ID" value="QTN36230.1"/>
    <property type="molecule type" value="Genomic_DNA"/>
</dbReference>
<dbReference type="SUPFAM" id="SSF53448">
    <property type="entry name" value="Nucleotide-diphospho-sugar transferases"/>
    <property type="match status" value="1"/>
</dbReference>
<keyword evidence="3" id="KW-0328">Glycosyltransferase</keyword>
<dbReference type="GO" id="GO:0016757">
    <property type="term" value="F:glycosyltransferase activity"/>
    <property type="evidence" value="ECO:0007669"/>
    <property type="project" value="UniProtKB-KW"/>
</dbReference>
<evidence type="ECO:0000313" key="7">
    <source>
        <dbReference type="EMBL" id="QTN36230.1"/>
    </source>
</evidence>
<dbReference type="NCBIfam" id="TIGR04283">
    <property type="entry name" value="glyco_like_mftF"/>
    <property type="match status" value="1"/>
</dbReference>
<dbReference type="PANTHER" id="PTHR43646:SF2">
    <property type="entry name" value="GLYCOSYLTRANSFERASE 2-LIKE DOMAIN-CONTAINING PROTEIN"/>
    <property type="match status" value="1"/>
</dbReference>
<dbReference type="Proteomes" id="UP000665026">
    <property type="component" value="Chromosome"/>
</dbReference>
<evidence type="ECO:0000256" key="1">
    <source>
        <dbReference type="ARBA" id="ARBA00004236"/>
    </source>
</evidence>
<reference evidence="7" key="1">
    <citation type="submission" date="2020-07" db="EMBL/GenBank/DDBJ databases">
        <title>Genome sequences of bacteria associated with the marine, planktonic diatom Thalassiosira profunda strain ECT2AJA-044.</title>
        <authorList>
            <person name="Gargas C.B."/>
            <person name="Roberts W.R."/>
            <person name="Alverson A.J."/>
        </authorList>
    </citation>
    <scope>NUCLEOTIDE SEQUENCE</scope>
    <source>
        <strain evidence="7">ECT2AJA-044</strain>
    </source>
</reference>
<evidence type="ECO:0000256" key="4">
    <source>
        <dbReference type="ARBA" id="ARBA00022679"/>
    </source>
</evidence>
<gene>
    <name evidence="7" type="ORF">HZ995_01515</name>
</gene>
<dbReference type="InterPro" id="IPR029044">
    <property type="entry name" value="Nucleotide-diphossugar_trans"/>
</dbReference>
<protein>
    <submittedName>
        <fullName evidence="7">TIGR04283 family arsenosugar biosynthesis glycosyltransferase</fullName>
    </submittedName>
</protein>
<keyword evidence="5" id="KW-0472">Membrane</keyword>